<dbReference type="Gene3D" id="3.30.450.20">
    <property type="entry name" value="PAS domain"/>
    <property type="match status" value="2"/>
</dbReference>
<dbReference type="InterPro" id="IPR036097">
    <property type="entry name" value="HisK_dim/P_sf"/>
</dbReference>
<dbReference type="EMBL" id="PXOH01000006">
    <property type="protein sequence ID" value="PSF37846.1"/>
    <property type="molecule type" value="Genomic_DNA"/>
</dbReference>
<dbReference type="GO" id="GO:0000156">
    <property type="term" value="F:phosphorelay response regulator activity"/>
    <property type="evidence" value="ECO:0007669"/>
    <property type="project" value="TreeGrafter"/>
</dbReference>
<dbReference type="SMART" id="SM00387">
    <property type="entry name" value="HATPase_c"/>
    <property type="match status" value="1"/>
</dbReference>
<name>A0A2T1LZL8_9CHRO</name>
<dbReference type="Gene3D" id="1.10.287.130">
    <property type="match status" value="1"/>
</dbReference>
<evidence type="ECO:0000256" key="2">
    <source>
        <dbReference type="ARBA" id="ARBA00012438"/>
    </source>
</evidence>
<keyword evidence="6" id="KW-0902">Two-component regulatory system</keyword>
<evidence type="ECO:0000256" key="6">
    <source>
        <dbReference type="ARBA" id="ARBA00023012"/>
    </source>
</evidence>
<dbReference type="InterPro" id="IPR035965">
    <property type="entry name" value="PAS-like_dom_sf"/>
</dbReference>
<accession>A0A2T1LZL8</accession>
<evidence type="ECO:0000256" key="8">
    <source>
        <dbReference type="SAM" id="Coils"/>
    </source>
</evidence>
<feature type="coiled-coil region" evidence="8">
    <location>
        <begin position="35"/>
        <end position="80"/>
    </location>
</feature>
<dbReference type="AlphaFoldDB" id="A0A2T1LZL8"/>
<dbReference type="GO" id="GO:0030295">
    <property type="term" value="F:protein kinase activator activity"/>
    <property type="evidence" value="ECO:0007669"/>
    <property type="project" value="TreeGrafter"/>
</dbReference>
<dbReference type="InterPro" id="IPR000014">
    <property type="entry name" value="PAS"/>
</dbReference>
<dbReference type="InterPro" id="IPR004358">
    <property type="entry name" value="Sig_transdc_His_kin-like_C"/>
</dbReference>
<keyword evidence="4" id="KW-0808">Transferase</keyword>
<proteinExistence type="predicted"/>
<dbReference type="Proteomes" id="UP000239001">
    <property type="component" value="Unassembled WGS sequence"/>
</dbReference>
<reference evidence="11 12" key="2">
    <citation type="submission" date="2018-03" db="EMBL/GenBank/DDBJ databases">
        <authorList>
            <person name="Keele B.F."/>
        </authorList>
    </citation>
    <scope>NUCLEOTIDE SEQUENCE [LARGE SCALE GENOMIC DNA]</scope>
    <source>
        <strain evidence="11 12">CCALA 016</strain>
    </source>
</reference>
<dbReference type="SMART" id="SM00388">
    <property type="entry name" value="HisKA"/>
    <property type="match status" value="1"/>
</dbReference>
<feature type="domain" description="PAS" evidence="10">
    <location>
        <begin position="73"/>
        <end position="143"/>
    </location>
</feature>
<dbReference type="GO" id="GO:0016020">
    <property type="term" value="C:membrane"/>
    <property type="evidence" value="ECO:0007669"/>
    <property type="project" value="UniProtKB-SubCell"/>
</dbReference>
<gene>
    <name evidence="11" type="ORF">C7H19_07630</name>
</gene>
<dbReference type="Pfam" id="PF00989">
    <property type="entry name" value="PAS"/>
    <property type="match status" value="1"/>
</dbReference>
<dbReference type="OrthoDB" id="9760752at2"/>
<dbReference type="Pfam" id="PF02518">
    <property type="entry name" value="HATPase_c"/>
    <property type="match status" value="1"/>
</dbReference>
<evidence type="ECO:0000259" key="10">
    <source>
        <dbReference type="PROSITE" id="PS50112"/>
    </source>
</evidence>
<keyword evidence="12" id="KW-1185">Reference proteome</keyword>
<dbReference type="InterPro" id="IPR003594">
    <property type="entry name" value="HATPase_dom"/>
</dbReference>
<evidence type="ECO:0000256" key="5">
    <source>
        <dbReference type="ARBA" id="ARBA00022777"/>
    </source>
</evidence>
<keyword evidence="5" id="KW-0418">Kinase</keyword>
<evidence type="ECO:0000256" key="7">
    <source>
        <dbReference type="ARBA" id="ARBA00023136"/>
    </source>
</evidence>
<dbReference type="CDD" id="cd00082">
    <property type="entry name" value="HisKA"/>
    <property type="match status" value="1"/>
</dbReference>
<dbReference type="Gene3D" id="3.30.565.10">
    <property type="entry name" value="Histidine kinase-like ATPase, C-terminal domain"/>
    <property type="match status" value="1"/>
</dbReference>
<dbReference type="GO" id="GO:0000155">
    <property type="term" value="F:phosphorelay sensor kinase activity"/>
    <property type="evidence" value="ECO:0007669"/>
    <property type="project" value="InterPro"/>
</dbReference>
<dbReference type="NCBIfam" id="TIGR00229">
    <property type="entry name" value="sensory_box"/>
    <property type="match status" value="1"/>
</dbReference>
<dbReference type="GO" id="GO:0007234">
    <property type="term" value="P:osmosensory signaling via phosphorelay pathway"/>
    <property type="evidence" value="ECO:0007669"/>
    <property type="project" value="TreeGrafter"/>
</dbReference>
<dbReference type="InterPro" id="IPR013767">
    <property type="entry name" value="PAS_fold"/>
</dbReference>
<feature type="domain" description="Histidine kinase" evidence="9">
    <location>
        <begin position="416"/>
        <end position="625"/>
    </location>
</feature>
<dbReference type="InterPro" id="IPR036890">
    <property type="entry name" value="HATPase_C_sf"/>
</dbReference>
<dbReference type="PROSITE" id="PS50112">
    <property type="entry name" value="PAS"/>
    <property type="match status" value="1"/>
</dbReference>
<dbReference type="InterPro" id="IPR050351">
    <property type="entry name" value="BphY/WalK/GraS-like"/>
</dbReference>
<dbReference type="SUPFAM" id="SSF55785">
    <property type="entry name" value="PYP-like sensor domain (PAS domain)"/>
    <property type="match status" value="2"/>
</dbReference>
<dbReference type="PRINTS" id="PR00344">
    <property type="entry name" value="BCTRLSENSOR"/>
</dbReference>
<protein>
    <recommendedName>
        <fullName evidence="2">histidine kinase</fullName>
        <ecNumber evidence="2">2.7.13.3</ecNumber>
    </recommendedName>
</protein>
<dbReference type="InterPro" id="IPR003661">
    <property type="entry name" value="HisK_dim/P_dom"/>
</dbReference>
<dbReference type="SMART" id="SM00091">
    <property type="entry name" value="PAS"/>
    <property type="match status" value="2"/>
</dbReference>
<dbReference type="Pfam" id="PF00512">
    <property type="entry name" value="HisKA"/>
    <property type="match status" value="1"/>
</dbReference>
<reference evidence="11 12" key="1">
    <citation type="submission" date="2018-03" db="EMBL/GenBank/DDBJ databases">
        <title>The ancient ancestry and fast evolution of plastids.</title>
        <authorList>
            <person name="Moore K.R."/>
            <person name="Magnabosco C."/>
            <person name="Momper L."/>
            <person name="Gold D.A."/>
            <person name="Bosak T."/>
            <person name="Fournier G.P."/>
        </authorList>
    </citation>
    <scope>NUCLEOTIDE SEQUENCE [LARGE SCALE GENOMIC DNA]</scope>
    <source>
        <strain evidence="11 12">CCALA 016</strain>
    </source>
</reference>
<sequence length="625" mass="71838">MESNKVYKKFQRNRAQIAQFYQQITNIADLSPELLTESVEELTVALEELNVAQEELLQQNQELEQARIQVEVERKRYQDLFESAPDGYLVTDGAGIIQQANLAATELLKVPQQYLVGKPLTIFIPTQERPIFRSKLNKLLEEAKISEWELNIKPRWGEMFTAAITISVLHQQENGSVSWLWLIRNISDRKHAEFAVRKMQVAETANHILAQELRVQQRLETALRQSDSRFRYIFEAVGVSIWEEDFSQVKAVFNKLKAQGVEDFRQYFTEHPDFVSEMINRIQILDVNSMTVQMFEAENKEQLLGSLGQIFLPETVEIFIEQLLAMAANCTLFSGETVVKTLKGKLLNVLFTIRFPEMEESSDQVIVTLLDISDRKKSELLLQEQSEDLQQLNTSLTQTTQLLSERNQELDRFVYIVSHDLKAPLRAITNLSTWIAEDLSEQLNEDNFHNMTLLQQRVQRMEDLIDGLLVYSRVGRNDTTSQTVDVNELLDEILDSLAPPSTFTIVIQNNLPTLNTKRLLLSQIFSNLISNAIKHHDRPNGRIEIAAIDQQQYYQFSVADDGPGIAPENYERVFDIFQTLKASTNNENTGIGLSIVKKILESEGGNIWLESFEGQGTTFYFHWPR</sequence>
<evidence type="ECO:0000256" key="1">
    <source>
        <dbReference type="ARBA" id="ARBA00000085"/>
    </source>
</evidence>
<dbReference type="PROSITE" id="PS50109">
    <property type="entry name" value="HIS_KIN"/>
    <property type="match status" value="1"/>
</dbReference>
<dbReference type="CDD" id="cd00130">
    <property type="entry name" value="PAS"/>
    <property type="match status" value="1"/>
</dbReference>
<dbReference type="RefSeq" id="WP_106456287.1">
    <property type="nucleotide sequence ID" value="NZ_PXOH01000006.1"/>
</dbReference>
<evidence type="ECO:0000259" key="9">
    <source>
        <dbReference type="PROSITE" id="PS50109"/>
    </source>
</evidence>
<keyword evidence="7" id="KW-0472">Membrane</keyword>
<comment type="catalytic activity">
    <reaction evidence="1">
        <text>ATP + protein L-histidine = ADP + protein N-phospho-L-histidine.</text>
        <dbReference type="EC" id="2.7.13.3"/>
    </reaction>
</comment>
<organism evidence="11 12">
    <name type="scientific">Aphanothece hegewaldii CCALA 016</name>
    <dbReference type="NCBI Taxonomy" id="2107694"/>
    <lineage>
        <taxon>Bacteria</taxon>
        <taxon>Bacillati</taxon>
        <taxon>Cyanobacteriota</taxon>
        <taxon>Cyanophyceae</taxon>
        <taxon>Oscillatoriophycideae</taxon>
        <taxon>Chroococcales</taxon>
        <taxon>Aphanothecaceae</taxon>
        <taxon>Aphanothece</taxon>
    </lineage>
</organism>
<feature type="coiled-coil region" evidence="8">
    <location>
        <begin position="375"/>
        <end position="402"/>
    </location>
</feature>
<dbReference type="EC" id="2.7.13.3" evidence="2"/>
<dbReference type="SUPFAM" id="SSF47384">
    <property type="entry name" value="Homodimeric domain of signal transducing histidine kinase"/>
    <property type="match status" value="1"/>
</dbReference>
<evidence type="ECO:0000313" key="12">
    <source>
        <dbReference type="Proteomes" id="UP000239001"/>
    </source>
</evidence>
<dbReference type="PANTHER" id="PTHR42878:SF15">
    <property type="entry name" value="BACTERIOPHYTOCHROME"/>
    <property type="match status" value="1"/>
</dbReference>
<dbReference type="SUPFAM" id="SSF55874">
    <property type="entry name" value="ATPase domain of HSP90 chaperone/DNA topoisomerase II/histidine kinase"/>
    <property type="match status" value="1"/>
</dbReference>
<evidence type="ECO:0000256" key="3">
    <source>
        <dbReference type="ARBA" id="ARBA00022553"/>
    </source>
</evidence>
<dbReference type="InterPro" id="IPR005467">
    <property type="entry name" value="His_kinase_dom"/>
</dbReference>
<evidence type="ECO:0000313" key="11">
    <source>
        <dbReference type="EMBL" id="PSF37846.1"/>
    </source>
</evidence>
<keyword evidence="3" id="KW-0597">Phosphoprotein</keyword>
<dbReference type="PANTHER" id="PTHR42878">
    <property type="entry name" value="TWO-COMPONENT HISTIDINE KINASE"/>
    <property type="match status" value="1"/>
</dbReference>
<keyword evidence="8" id="KW-0175">Coiled coil</keyword>
<dbReference type="GO" id="GO:0006355">
    <property type="term" value="P:regulation of DNA-templated transcription"/>
    <property type="evidence" value="ECO:0007669"/>
    <property type="project" value="InterPro"/>
</dbReference>
<evidence type="ECO:0000256" key="4">
    <source>
        <dbReference type="ARBA" id="ARBA00022679"/>
    </source>
</evidence>
<comment type="caution">
    <text evidence="11">The sequence shown here is derived from an EMBL/GenBank/DDBJ whole genome shotgun (WGS) entry which is preliminary data.</text>
</comment>